<keyword evidence="2" id="KW-0813">Transport</keyword>
<evidence type="ECO:0000259" key="7">
    <source>
        <dbReference type="PROSITE" id="PS50850"/>
    </source>
</evidence>
<evidence type="ECO:0000313" key="8">
    <source>
        <dbReference type="Proteomes" id="UP001652582"/>
    </source>
</evidence>
<evidence type="ECO:0000256" key="1">
    <source>
        <dbReference type="ARBA" id="ARBA00004141"/>
    </source>
</evidence>
<keyword evidence="3 6" id="KW-0812">Transmembrane</keyword>
<feature type="transmembrane region" description="Helical" evidence="6">
    <location>
        <begin position="384"/>
        <end position="406"/>
    </location>
</feature>
<dbReference type="PANTHER" id="PTHR23511">
    <property type="entry name" value="SYNAPTIC VESICLE GLYCOPROTEIN 2"/>
    <property type="match status" value="1"/>
</dbReference>
<feature type="transmembrane region" description="Helical" evidence="6">
    <location>
        <begin position="106"/>
        <end position="124"/>
    </location>
</feature>
<evidence type="ECO:0000256" key="6">
    <source>
        <dbReference type="SAM" id="Phobius"/>
    </source>
</evidence>
<dbReference type="RefSeq" id="XP_052743699.1">
    <property type="nucleotide sequence ID" value="XM_052887739.1"/>
</dbReference>
<reference evidence="9" key="1">
    <citation type="submission" date="2025-08" db="UniProtKB">
        <authorList>
            <consortium name="RefSeq"/>
        </authorList>
    </citation>
    <scope>IDENTIFICATION</scope>
</reference>
<evidence type="ECO:0000256" key="5">
    <source>
        <dbReference type="ARBA" id="ARBA00023136"/>
    </source>
</evidence>
<accession>A0ABM3LX95</accession>
<keyword evidence="8" id="KW-1185">Reference proteome</keyword>
<evidence type="ECO:0000256" key="4">
    <source>
        <dbReference type="ARBA" id="ARBA00022989"/>
    </source>
</evidence>
<dbReference type="Pfam" id="PF07690">
    <property type="entry name" value="MFS_1"/>
    <property type="match status" value="1"/>
</dbReference>
<name>A0ABM3LX95_BICAN</name>
<dbReference type="PANTHER" id="PTHR23511:SF36">
    <property type="entry name" value="EG:BACR7A4.13 PROTEIN-RELATED"/>
    <property type="match status" value="1"/>
</dbReference>
<dbReference type="Gene3D" id="1.20.1250.20">
    <property type="entry name" value="MFS general substrate transporter like domains"/>
    <property type="match status" value="1"/>
</dbReference>
<feature type="domain" description="Major facilitator superfamily (MFS) profile" evidence="7">
    <location>
        <begin position="38"/>
        <end position="524"/>
    </location>
</feature>
<proteinExistence type="predicted"/>
<feature type="transmembrane region" description="Helical" evidence="6">
    <location>
        <begin position="39"/>
        <end position="59"/>
    </location>
</feature>
<evidence type="ECO:0000313" key="9">
    <source>
        <dbReference type="RefSeq" id="XP_052743699.1"/>
    </source>
</evidence>
<dbReference type="SUPFAM" id="SSF103473">
    <property type="entry name" value="MFS general substrate transporter"/>
    <property type="match status" value="1"/>
</dbReference>
<gene>
    <name evidence="9" type="primary">LOC112049047</name>
</gene>
<dbReference type="InterPro" id="IPR036259">
    <property type="entry name" value="MFS_trans_sf"/>
</dbReference>
<feature type="transmembrane region" description="Helical" evidence="6">
    <location>
        <begin position="79"/>
        <end position="99"/>
    </location>
</feature>
<dbReference type="InterPro" id="IPR011701">
    <property type="entry name" value="MFS"/>
</dbReference>
<evidence type="ECO:0000256" key="3">
    <source>
        <dbReference type="ARBA" id="ARBA00022692"/>
    </source>
</evidence>
<dbReference type="PROSITE" id="PS50850">
    <property type="entry name" value="MFS"/>
    <property type="match status" value="1"/>
</dbReference>
<feature type="transmembrane region" description="Helical" evidence="6">
    <location>
        <begin position="309"/>
        <end position="328"/>
    </location>
</feature>
<keyword evidence="5 6" id="KW-0472">Membrane</keyword>
<feature type="transmembrane region" description="Helical" evidence="6">
    <location>
        <begin position="208"/>
        <end position="227"/>
    </location>
</feature>
<dbReference type="InterPro" id="IPR020846">
    <property type="entry name" value="MFS_dom"/>
</dbReference>
<dbReference type="Proteomes" id="UP001652582">
    <property type="component" value="Chromosome 20"/>
</dbReference>
<feature type="transmembrane region" description="Helical" evidence="6">
    <location>
        <begin position="413"/>
        <end position="431"/>
    </location>
</feature>
<comment type="subcellular location">
    <subcellularLocation>
        <location evidence="1">Membrane</location>
        <topology evidence="1">Multi-pass membrane protein</topology>
    </subcellularLocation>
</comment>
<feature type="transmembrane region" description="Helical" evidence="6">
    <location>
        <begin position="472"/>
        <end position="494"/>
    </location>
</feature>
<organism evidence="8 9">
    <name type="scientific">Bicyclus anynana</name>
    <name type="common">Squinting bush brown butterfly</name>
    <dbReference type="NCBI Taxonomy" id="110368"/>
    <lineage>
        <taxon>Eukaryota</taxon>
        <taxon>Metazoa</taxon>
        <taxon>Ecdysozoa</taxon>
        <taxon>Arthropoda</taxon>
        <taxon>Hexapoda</taxon>
        <taxon>Insecta</taxon>
        <taxon>Pterygota</taxon>
        <taxon>Neoptera</taxon>
        <taxon>Endopterygota</taxon>
        <taxon>Lepidoptera</taxon>
        <taxon>Glossata</taxon>
        <taxon>Ditrysia</taxon>
        <taxon>Papilionoidea</taxon>
        <taxon>Nymphalidae</taxon>
        <taxon>Satyrinae</taxon>
        <taxon>Satyrini</taxon>
        <taxon>Mycalesina</taxon>
        <taxon>Bicyclus</taxon>
    </lineage>
</organism>
<evidence type="ECO:0000256" key="2">
    <source>
        <dbReference type="ARBA" id="ARBA00022448"/>
    </source>
</evidence>
<protein>
    <submittedName>
        <fullName evidence="9">Synaptic vesicle glycoprotein 2A</fullName>
    </submittedName>
</protein>
<keyword evidence="4 6" id="KW-1133">Transmembrane helix</keyword>
<feature type="transmembrane region" description="Helical" evidence="6">
    <location>
        <begin position="500"/>
        <end position="521"/>
    </location>
</feature>
<sequence length="524" mass="57985">MGDVDLQRMPGNEESNKAPTAMQEVNLALKECGLGVFHIRLLCTSFFGIACGVAVLNSTPYILPVAECDLNMSLLEKGVLNAMPFLGMVLISVVAGFLTDIFGRKNFIVGGFTGLFVFTVISGTSQTYSVLVVCKFFEGLLSATSFAPMISLTSEFCHSDVRDRVMLFQSSFAAISQVAIALQSWGILTQHWEQSYFEGIFVLHTWNFYLFIMSLWSLTAAGLYAFLPESPKYYVTQKRYDEARDILIKIYKQNTGKEADTFPYNNVWKDKKTQEVEESSVHSSSKSFGHMLSTGLYNIKPMFHRPRGLHLLLFCTMNFCTMLLYNVIRLWFPQLSTIVEHYNSDDNQDLCVMIDAYTNDLSARSLNVTINEVCVPTVSGKETYINTVILGSICIAPYIITSVLVGKVGKKNLYIACSLITVGATLGLRWASSRIGVVALFSFDVSIAQMAKSLNQALVVELFPTTMRTLSVAMVMTVGRIGSLVGNVLFPVLLNMGCVVPFYTLTGIMIGTTLLSLVTPVKKT</sequence>
<dbReference type="GeneID" id="112049047"/>